<evidence type="ECO:0000313" key="8">
    <source>
        <dbReference type="EMBL" id="GAA3705384.1"/>
    </source>
</evidence>
<dbReference type="PRINTS" id="PR00411">
    <property type="entry name" value="PNDRDTASEI"/>
</dbReference>
<comment type="caution">
    <text evidence="8">The sequence shown here is derived from an EMBL/GenBank/DDBJ whole genome shotgun (WGS) entry which is preliminary data.</text>
</comment>
<dbReference type="InterPro" id="IPR023753">
    <property type="entry name" value="FAD/NAD-binding_dom"/>
</dbReference>
<dbReference type="InterPro" id="IPR050446">
    <property type="entry name" value="FAD-oxidoreductase/Apoptosis"/>
</dbReference>
<sequence>METNGRGIDSIVVVGGGVAGLTVLRELRRHGYAGSLTLVDPDGLPYDRPPLSKGYLLGEKSGEDILLSPPDWFVENRVDLHAGRVREIRPDCGAVLLDDGREIAADRIVLATGGTPRRLPVPGGDLPDVLALRTRDDADRLRAELSPGRRLVVVGAGLIGAEVASAAAALGAETTLIEPVDPPLVPAVGPEIARRLHDMHAEHGVRVITAVPSAIERHAEGFSVHVDPDAASPAAPRAGASSAAEPTSTAPGAPGDLGLTVPADVVLVGIGVRPDTALAEAAGLEVDDGVVVDPSQLTSHPRVYAVGDAARTRAADGTLRRRAEHWEHAMHSGTTAAAALLGLPLPQHGAPWFWSDRYGVHVEGVGSMVGGETTVLRFAAAEAEAEAVGAEGAVGNAGGGAPGTEPSTEAAAGGASAERGPLVAAFRLGADGTMIGAAAIDGGALIRAARRIIDRGIVVDPVQLADPAVDVKRFARGR</sequence>
<reference evidence="9" key="1">
    <citation type="journal article" date="2019" name="Int. J. Syst. Evol. Microbiol.">
        <title>The Global Catalogue of Microorganisms (GCM) 10K type strain sequencing project: providing services to taxonomists for standard genome sequencing and annotation.</title>
        <authorList>
            <consortium name="The Broad Institute Genomics Platform"/>
            <consortium name="The Broad Institute Genome Sequencing Center for Infectious Disease"/>
            <person name="Wu L."/>
            <person name="Ma J."/>
        </authorList>
    </citation>
    <scope>NUCLEOTIDE SEQUENCE [LARGE SCALE GENOMIC DNA]</scope>
    <source>
        <strain evidence="9">JCM 16961</strain>
    </source>
</reference>
<evidence type="ECO:0000256" key="5">
    <source>
        <dbReference type="SAM" id="MobiDB-lite"/>
    </source>
</evidence>
<dbReference type="PRINTS" id="PR00368">
    <property type="entry name" value="FADPNR"/>
</dbReference>
<evidence type="ECO:0000256" key="3">
    <source>
        <dbReference type="ARBA" id="ARBA00022827"/>
    </source>
</evidence>
<feature type="region of interest" description="Disordered" evidence="5">
    <location>
        <begin position="226"/>
        <end position="256"/>
    </location>
</feature>
<evidence type="ECO:0000256" key="2">
    <source>
        <dbReference type="ARBA" id="ARBA00022630"/>
    </source>
</evidence>
<keyword evidence="2" id="KW-0285">Flavoprotein</keyword>
<comment type="cofactor">
    <cofactor evidence="1">
        <name>FAD</name>
        <dbReference type="ChEBI" id="CHEBI:57692"/>
    </cofactor>
</comment>
<dbReference type="Proteomes" id="UP001501536">
    <property type="component" value="Unassembled WGS sequence"/>
</dbReference>
<dbReference type="EMBL" id="BAABCJ010000002">
    <property type="protein sequence ID" value="GAA3705384.1"/>
    <property type="molecule type" value="Genomic_DNA"/>
</dbReference>
<feature type="domain" description="FAD/NAD(P)-binding" evidence="6">
    <location>
        <begin position="10"/>
        <end position="333"/>
    </location>
</feature>
<evidence type="ECO:0000256" key="4">
    <source>
        <dbReference type="ARBA" id="ARBA00023002"/>
    </source>
</evidence>
<accession>A0ABP7DJ41</accession>
<keyword evidence="9" id="KW-1185">Reference proteome</keyword>
<feature type="region of interest" description="Disordered" evidence="5">
    <location>
        <begin position="393"/>
        <end position="415"/>
    </location>
</feature>
<keyword evidence="3" id="KW-0274">FAD</keyword>
<feature type="compositionally biased region" description="Low complexity" evidence="5">
    <location>
        <begin position="403"/>
        <end position="415"/>
    </location>
</feature>
<feature type="domain" description="Reductase C-terminal" evidence="7">
    <location>
        <begin position="352"/>
        <end position="387"/>
    </location>
</feature>
<protein>
    <submittedName>
        <fullName evidence="8">FAD-dependent oxidoreductase</fullName>
    </submittedName>
</protein>
<name>A0ABP7DJ41_9MICC</name>
<dbReference type="Gene3D" id="3.50.50.60">
    <property type="entry name" value="FAD/NAD(P)-binding domain"/>
    <property type="match status" value="2"/>
</dbReference>
<feature type="domain" description="Reductase C-terminal" evidence="7">
    <location>
        <begin position="423"/>
        <end position="474"/>
    </location>
</feature>
<organism evidence="8 9">
    <name type="scientific">Zhihengliuella alba</name>
    <dbReference type="NCBI Taxonomy" id="547018"/>
    <lineage>
        <taxon>Bacteria</taxon>
        <taxon>Bacillati</taxon>
        <taxon>Actinomycetota</taxon>
        <taxon>Actinomycetes</taxon>
        <taxon>Micrococcales</taxon>
        <taxon>Micrococcaceae</taxon>
        <taxon>Zhihengliuella</taxon>
    </lineage>
</organism>
<dbReference type="Pfam" id="PF07992">
    <property type="entry name" value="Pyr_redox_2"/>
    <property type="match status" value="1"/>
</dbReference>
<dbReference type="InterPro" id="IPR016156">
    <property type="entry name" value="FAD/NAD-linked_Rdtase_dimer_sf"/>
</dbReference>
<evidence type="ECO:0000259" key="6">
    <source>
        <dbReference type="Pfam" id="PF07992"/>
    </source>
</evidence>
<dbReference type="SUPFAM" id="SSF55424">
    <property type="entry name" value="FAD/NAD-linked reductases, dimerisation (C-terminal) domain"/>
    <property type="match status" value="2"/>
</dbReference>
<evidence type="ECO:0000259" key="7">
    <source>
        <dbReference type="Pfam" id="PF14759"/>
    </source>
</evidence>
<dbReference type="Gene3D" id="3.30.390.30">
    <property type="match status" value="1"/>
</dbReference>
<dbReference type="RefSeq" id="WP_344883374.1">
    <property type="nucleotide sequence ID" value="NZ_BAABCJ010000002.1"/>
</dbReference>
<dbReference type="SUPFAM" id="SSF51905">
    <property type="entry name" value="FAD/NAD(P)-binding domain"/>
    <property type="match status" value="2"/>
</dbReference>
<keyword evidence="4" id="KW-0560">Oxidoreductase</keyword>
<evidence type="ECO:0000256" key="1">
    <source>
        <dbReference type="ARBA" id="ARBA00001974"/>
    </source>
</evidence>
<dbReference type="InterPro" id="IPR028202">
    <property type="entry name" value="Reductase_C"/>
</dbReference>
<dbReference type="PANTHER" id="PTHR43557:SF2">
    <property type="entry name" value="RIESKE DOMAIN-CONTAINING PROTEIN-RELATED"/>
    <property type="match status" value="1"/>
</dbReference>
<dbReference type="InterPro" id="IPR036188">
    <property type="entry name" value="FAD/NAD-bd_sf"/>
</dbReference>
<proteinExistence type="predicted"/>
<dbReference type="Pfam" id="PF14759">
    <property type="entry name" value="Reductase_C"/>
    <property type="match status" value="2"/>
</dbReference>
<dbReference type="PANTHER" id="PTHR43557">
    <property type="entry name" value="APOPTOSIS-INDUCING FACTOR 1"/>
    <property type="match status" value="1"/>
</dbReference>
<feature type="compositionally biased region" description="Low complexity" evidence="5">
    <location>
        <begin position="229"/>
        <end position="254"/>
    </location>
</feature>
<evidence type="ECO:0000313" key="9">
    <source>
        <dbReference type="Proteomes" id="UP001501536"/>
    </source>
</evidence>
<gene>
    <name evidence="8" type="ORF">GCM10022377_18900</name>
</gene>